<dbReference type="InterPro" id="IPR036770">
    <property type="entry name" value="Ankyrin_rpt-contain_sf"/>
</dbReference>
<sequence length="844" mass="95323">MAETFAIISAAVSITDVSIRVIRELYGFISALSAASAELRYLHGSLNSLEIQMRHIKCLFVTYTTDLFAVNRRTFDHVNEELKACKDDLHQLRKLLGSPEDRTASVINRFGVRVKTVFQEKKLGKVAERIERRKLSFATALSIIGRQIELEIQKGLKKIQDGQKIDRQQLSRNTEQVYMRFDSIDEAQRIVIKEQRQSSQKLEEYTAKLDGLQFSIAGEKGENSVVVIGSAEKAAASLYLVSSHLHKVFLAVQQQSNPPLLSHDDIDWLESEFKFLLAAVSKEASQELIRPRRSAGYPDKRRPTQPITIQKLFRVNEVNDEELPAAIPQRSEQAEREVVEIRETKVDFNLFIGKLTLFISERSLDQSFRQNGCSINGVRLSFFPRPEISLHGFAVSSTYDWRGRSCISPILSTFGVLASHEAIWDAIEDGNIVSVRRLLGERRIHPNDRNLDYGSSLLGWAAWNHQVEICNLLLREGADPLNCDADGYSALSVFYRGSAGNSRQGTQLVDGTRTLITVCGADVVESDKHLDWNGRVTGSFSHGIVHRAVLELFPAWMDADSISQSYHSLELLLQHGGDLGERNGWGRTPLLTAAFQVCLSALPRVITLLLKYGADPRVYDGDGEGLLHRLFSTLSGCNTASMGATWREEVVQLVVRLLRAGCDPNFSIKGGWTPSDNSLTPYSWAVWCESLTDAGLDVSKIIREDDDRDGLVWLENEIAEKYNSVVEESQYLVESCSRKPAQVDRSQNPCRICRNLCLWRRRPVPFDLLGSYLNSDRHYHQQLQNHAGGHLCLNYLSENSCTDLDHEDGYPPWPSAQELSWRKHVAYRLWREDALRHSSRATQH</sequence>
<gene>
    <name evidence="4" type="ORF">K432DRAFT_425016</name>
</gene>
<dbReference type="SUPFAM" id="SSF48403">
    <property type="entry name" value="Ankyrin repeat"/>
    <property type="match status" value="1"/>
</dbReference>
<keyword evidence="1" id="KW-0677">Repeat</keyword>
<dbReference type="Pfam" id="PF00023">
    <property type="entry name" value="Ank"/>
    <property type="match status" value="1"/>
</dbReference>
<evidence type="ECO:0000313" key="5">
    <source>
        <dbReference type="Proteomes" id="UP000250266"/>
    </source>
</evidence>
<accession>A0A8E2ECN3</accession>
<evidence type="ECO:0000313" key="4">
    <source>
        <dbReference type="EMBL" id="OCK81341.1"/>
    </source>
</evidence>
<dbReference type="EMBL" id="KV744924">
    <property type="protein sequence ID" value="OCK81341.1"/>
    <property type="molecule type" value="Genomic_DNA"/>
</dbReference>
<dbReference type="GO" id="GO:0005634">
    <property type="term" value="C:nucleus"/>
    <property type="evidence" value="ECO:0007669"/>
    <property type="project" value="TreeGrafter"/>
</dbReference>
<dbReference type="SMART" id="SM00248">
    <property type="entry name" value="ANK"/>
    <property type="match status" value="2"/>
</dbReference>
<dbReference type="PANTHER" id="PTHR24189:SF71">
    <property type="entry name" value="ANKYRIN REPEAT DOMAIN 39"/>
    <property type="match status" value="1"/>
</dbReference>
<evidence type="ECO:0000256" key="3">
    <source>
        <dbReference type="PROSITE-ProRule" id="PRU00023"/>
    </source>
</evidence>
<dbReference type="AlphaFoldDB" id="A0A8E2ECN3"/>
<dbReference type="GO" id="GO:0005737">
    <property type="term" value="C:cytoplasm"/>
    <property type="evidence" value="ECO:0007669"/>
    <property type="project" value="TreeGrafter"/>
</dbReference>
<evidence type="ECO:0000256" key="2">
    <source>
        <dbReference type="ARBA" id="ARBA00023043"/>
    </source>
</evidence>
<dbReference type="InterPro" id="IPR002110">
    <property type="entry name" value="Ankyrin_rpt"/>
</dbReference>
<dbReference type="PANTHER" id="PTHR24189">
    <property type="entry name" value="MYOTROPHIN"/>
    <property type="match status" value="1"/>
</dbReference>
<protein>
    <submittedName>
        <fullName evidence="4">Ankyrin</fullName>
    </submittedName>
</protein>
<dbReference type="InterPro" id="IPR050745">
    <property type="entry name" value="Multifunctional_regulatory"/>
</dbReference>
<feature type="repeat" description="ANK" evidence="3">
    <location>
        <begin position="585"/>
        <end position="621"/>
    </location>
</feature>
<keyword evidence="2 3" id="KW-0040">ANK repeat</keyword>
<keyword evidence="5" id="KW-1185">Reference proteome</keyword>
<proteinExistence type="predicted"/>
<reference evidence="4 5" key="1">
    <citation type="journal article" date="2016" name="Nat. Commun.">
        <title>Ectomycorrhizal ecology is imprinted in the genome of the dominant symbiotic fungus Cenococcum geophilum.</title>
        <authorList>
            <consortium name="DOE Joint Genome Institute"/>
            <person name="Peter M."/>
            <person name="Kohler A."/>
            <person name="Ohm R.A."/>
            <person name="Kuo A."/>
            <person name="Krutzmann J."/>
            <person name="Morin E."/>
            <person name="Arend M."/>
            <person name="Barry K.W."/>
            <person name="Binder M."/>
            <person name="Choi C."/>
            <person name="Clum A."/>
            <person name="Copeland A."/>
            <person name="Grisel N."/>
            <person name="Haridas S."/>
            <person name="Kipfer T."/>
            <person name="LaButti K."/>
            <person name="Lindquist E."/>
            <person name="Lipzen A."/>
            <person name="Maire R."/>
            <person name="Meier B."/>
            <person name="Mihaltcheva S."/>
            <person name="Molinier V."/>
            <person name="Murat C."/>
            <person name="Poggeler S."/>
            <person name="Quandt C.A."/>
            <person name="Sperisen C."/>
            <person name="Tritt A."/>
            <person name="Tisserant E."/>
            <person name="Crous P.W."/>
            <person name="Henrissat B."/>
            <person name="Nehls U."/>
            <person name="Egli S."/>
            <person name="Spatafora J.W."/>
            <person name="Grigoriev I.V."/>
            <person name="Martin F.M."/>
        </authorList>
    </citation>
    <scope>NUCLEOTIDE SEQUENCE [LARGE SCALE GENOMIC DNA]</scope>
    <source>
        <strain evidence="4 5">CBS 459.81</strain>
    </source>
</reference>
<dbReference type="Gene3D" id="1.25.40.20">
    <property type="entry name" value="Ankyrin repeat-containing domain"/>
    <property type="match status" value="2"/>
</dbReference>
<dbReference type="Proteomes" id="UP000250266">
    <property type="component" value="Unassembled WGS sequence"/>
</dbReference>
<evidence type="ECO:0000256" key="1">
    <source>
        <dbReference type="ARBA" id="ARBA00022737"/>
    </source>
</evidence>
<organism evidence="4 5">
    <name type="scientific">Lepidopterella palustris CBS 459.81</name>
    <dbReference type="NCBI Taxonomy" id="1314670"/>
    <lineage>
        <taxon>Eukaryota</taxon>
        <taxon>Fungi</taxon>
        <taxon>Dikarya</taxon>
        <taxon>Ascomycota</taxon>
        <taxon>Pezizomycotina</taxon>
        <taxon>Dothideomycetes</taxon>
        <taxon>Pleosporomycetidae</taxon>
        <taxon>Mytilinidiales</taxon>
        <taxon>Argynnaceae</taxon>
        <taxon>Lepidopterella</taxon>
    </lineage>
</organism>
<name>A0A8E2ECN3_9PEZI</name>
<dbReference type="OrthoDB" id="539213at2759"/>
<dbReference type="PROSITE" id="PS50088">
    <property type="entry name" value="ANK_REPEAT"/>
    <property type="match status" value="1"/>
</dbReference>